<dbReference type="Proteomes" id="UP000267096">
    <property type="component" value="Unassembled WGS sequence"/>
</dbReference>
<dbReference type="EMBL" id="UYRR01021911">
    <property type="protein sequence ID" value="VDK31196.1"/>
    <property type="molecule type" value="Genomic_DNA"/>
</dbReference>
<gene>
    <name evidence="1" type="ORF">ASIM_LOCUS8256</name>
</gene>
<reference evidence="1 2" key="2">
    <citation type="submission" date="2018-11" db="EMBL/GenBank/DDBJ databases">
        <authorList>
            <consortium name="Pathogen Informatics"/>
        </authorList>
    </citation>
    <scope>NUCLEOTIDE SEQUENCE [LARGE SCALE GENOMIC DNA]</scope>
</reference>
<evidence type="ECO:0000313" key="1">
    <source>
        <dbReference type="EMBL" id="VDK31196.1"/>
    </source>
</evidence>
<protein>
    <submittedName>
        <fullName evidence="3">GLOBIN domain-containing protein</fullName>
    </submittedName>
</protein>
<accession>A0A0M3JLH3</accession>
<sequence>MEKIINFKTKFAFEALTMKKYIQSSAEENFVGDIELLMEPLTKVYPLSSDIDDKLKAKWDSMFDEYGRGVCMYRTVELHRLDFRDSH</sequence>
<reference evidence="3" key="1">
    <citation type="submission" date="2017-02" db="UniProtKB">
        <authorList>
            <consortium name="WormBaseParasite"/>
        </authorList>
    </citation>
    <scope>IDENTIFICATION</scope>
</reference>
<dbReference type="WBParaSite" id="ASIM_0000850401-mRNA-1">
    <property type="protein sequence ID" value="ASIM_0000850401-mRNA-1"/>
    <property type="gene ID" value="ASIM_0000850401"/>
</dbReference>
<proteinExistence type="predicted"/>
<evidence type="ECO:0000313" key="3">
    <source>
        <dbReference type="WBParaSite" id="ASIM_0000850401-mRNA-1"/>
    </source>
</evidence>
<organism evidence="3">
    <name type="scientific">Anisakis simplex</name>
    <name type="common">Herring worm</name>
    <dbReference type="NCBI Taxonomy" id="6269"/>
    <lineage>
        <taxon>Eukaryota</taxon>
        <taxon>Metazoa</taxon>
        <taxon>Ecdysozoa</taxon>
        <taxon>Nematoda</taxon>
        <taxon>Chromadorea</taxon>
        <taxon>Rhabditida</taxon>
        <taxon>Spirurina</taxon>
        <taxon>Ascaridomorpha</taxon>
        <taxon>Ascaridoidea</taxon>
        <taxon>Anisakidae</taxon>
        <taxon>Anisakis</taxon>
        <taxon>Anisakis simplex complex</taxon>
    </lineage>
</organism>
<dbReference type="AlphaFoldDB" id="A0A0M3JLH3"/>
<keyword evidence="2" id="KW-1185">Reference proteome</keyword>
<evidence type="ECO:0000313" key="2">
    <source>
        <dbReference type="Proteomes" id="UP000267096"/>
    </source>
</evidence>
<name>A0A0M3JLH3_ANISI</name>